<dbReference type="RefSeq" id="WP_174192814.1">
    <property type="nucleotide sequence ID" value="NZ_CP046051.1"/>
</dbReference>
<dbReference type="AlphaFoldDB" id="A0A859DNH4"/>
<feature type="domain" description="EamA" evidence="7">
    <location>
        <begin position="148"/>
        <end position="301"/>
    </location>
</feature>
<gene>
    <name evidence="8" type="ORF">GJQ69_02030</name>
</gene>
<dbReference type="Pfam" id="PF00892">
    <property type="entry name" value="EamA"/>
    <property type="match status" value="2"/>
</dbReference>
<dbReference type="PANTHER" id="PTHR32322">
    <property type="entry name" value="INNER MEMBRANE TRANSPORTER"/>
    <property type="match status" value="1"/>
</dbReference>
<feature type="transmembrane region" description="Helical" evidence="6">
    <location>
        <begin position="286"/>
        <end position="306"/>
    </location>
</feature>
<evidence type="ECO:0000256" key="5">
    <source>
        <dbReference type="ARBA" id="ARBA00023136"/>
    </source>
</evidence>
<keyword evidence="4 6" id="KW-1133">Transmembrane helix</keyword>
<keyword evidence="5 6" id="KW-0472">Membrane</keyword>
<evidence type="ECO:0000313" key="9">
    <source>
        <dbReference type="Proteomes" id="UP000501316"/>
    </source>
</evidence>
<dbReference type="InterPro" id="IPR037185">
    <property type="entry name" value="EmrE-like"/>
</dbReference>
<dbReference type="Proteomes" id="UP000501316">
    <property type="component" value="Chromosome"/>
</dbReference>
<feature type="transmembrane region" description="Helical" evidence="6">
    <location>
        <begin position="202"/>
        <end position="224"/>
    </location>
</feature>
<feature type="transmembrane region" description="Helical" evidence="6">
    <location>
        <begin position="261"/>
        <end position="279"/>
    </location>
</feature>
<feature type="transmembrane region" description="Helical" evidence="6">
    <location>
        <begin position="124"/>
        <end position="143"/>
    </location>
</feature>
<dbReference type="PANTHER" id="PTHR32322:SF2">
    <property type="entry name" value="EAMA DOMAIN-CONTAINING PROTEIN"/>
    <property type="match status" value="1"/>
</dbReference>
<evidence type="ECO:0000313" key="8">
    <source>
        <dbReference type="EMBL" id="QKN23378.1"/>
    </source>
</evidence>
<keyword evidence="3 6" id="KW-0812">Transmembrane</keyword>
<proteinExistence type="inferred from homology"/>
<dbReference type="GO" id="GO:0016020">
    <property type="term" value="C:membrane"/>
    <property type="evidence" value="ECO:0007669"/>
    <property type="project" value="UniProtKB-SubCell"/>
</dbReference>
<evidence type="ECO:0000256" key="6">
    <source>
        <dbReference type="SAM" id="Phobius"/>
    </source>
</evidence>
<comment type="subcellular location">
    <subcellularLocation>
        <location evidence="1">Membrane</location>
        <topology evidence="1">Multi-pass membrane protein</topology>
    </subcellularLocation>
</comment>
<dbReference type="KEGG" id="clf:GJQ69_02030"/>
<feature type="transmembrane region" description="Helical" evidence="6">
    <location>
        <begin position="231"/>
        <end position="249"/>
    </location>
</feature>
<feature type="transmembrane region" description="Helical" evidence="6">
    <location>
        <begin position="31"/>
        <end position="54"/>
    </location>
</feature>
<feature type="transmembrane region" description="Helical" evidence="6">
    <location>
        <begin position="149"/>
        <end position="167"/>
    </location>
</feature>
<dbReference type="SUPFAM" id="SSF103481">
    <property type="entry name" value="Multidrug resistance efflux transporter EmrE"/>
    <property type="match status" value="2"/>
</dbReference>
<feature type="transmembrane region" description="Helical" evidence="6">
    <location>
        <begin position="93"/>
        <end position="115"/>
    </location>
</feature>
<evidence type="ECO:0000259" key="7">
    <source>
        <dbReference type="Pfam" id="PF00892"/>
    </source>
</evidence>
<dbReference type="InterPro" id="IPR050638">
    <property type="entry name" value="AA-Vitamin_Transporters"/>
</dbReference>
<reference evidence="8 9" key="1">
    <citation type="submission" date="2019-11" db="EMBL/GenBank/DDBJ databases">
        <authorList>
            <person name="Ren C."/>
            <person name="Wang H."/>
            <person name="Xu Y."/>
        </authorList>
    </citation>
    <scope>NUCLEOTIDE SEQUENCE [LARGE SCALE GENOMIC DNA]</scope>
    <source>
        <strain evidence="8 9">LBM 19010</strain>
    </source>
</reference>
<evidence type="ECO:0000256" key="2">
    <source>
        <dbReference type="ARBA" id="ARBA00007362"/>
    </source>
</evidence>
<comment type="similarity">
    <text evidence="2">Belongs to the EamA transporter family.</text>
</comment>
<feature type="domain" description="EamA" evidence="7">
    <location>
        <begin position="3"/>
        <end position="138"/>
    </location>
</feature>
<sequence>MKKGPIYILLATLLFSSMEVALKGLAGSFNPIQITCTRFLAAGILLIPFAHRALRKRSCTIARTDYKFLAVLGFLNVVLSMSFYQLAVHNAEASAVAVLFSSNPIFVIMLAGVLLHETVHKNQVVTMVLELLGILIILNPMHMKGNRTGVAFALISAVLFALYSTLSKKKCADYGGLAVTCGGFLFGSAEMLLLIAVSHIPAVAGVLTAAGLGAFSAVPMLSGYTLQNFPIVLYVFIGITCGGFAFYFLAMEETSAAEASIVFMLKPAIAPVFAVLILGESITPNMLMGIVLMLAGSLINVLPQILQQRAAHTVPETDETGVGC</sequence>
<name>A0A859DNH4_9FIRM</name>
<feature type="transmembrane region" description="Helical" evidence="6">
    <location>
        <begin position="174"/>
        <end position="196"/>
    </location>
</feature>
<protein>
    <submittedName>
        <fullName evidence="8">EamA family transporter</fullName>
    </submittedName>
</protein>
<dbReference type="InterPro" id="IPR000620">
    <property type="entry name" value="EamA_dom"/>
</dbReference>
<evidence type="ECO:0000256" key="4">
    <source>
        <dbReference type="ARBA" id="ARBA00022989"/>
    </source>
</evidence>
<feature type="transmembrane region" description="Helical" evidence="6">
    <location>
        <begin position="66"/>
        <end position="87"/>
    </location>
</feature>
<accession>A0A859DNH4</accession>
<evidence type="ECO:0000256" key="1">
    <source>
        <dbReference type="ARBA" id="ARBA00004141"/>
    </source>
</evidence>
<evidence type="ECO:0000256" key="3">
    <source>
        <dbReference type="ARBA" id="ARBA00022692"/>
    </source>
</evidence>
<dbReference type="EMBL" id="CP046051">
    <property type="protein sequence ID" value="QKN23378.1"/>
    <property type="molecule type" value="Genomic_DNA"/>
</dbReference>
<organism evidence="8 9">
    <name type="scientific">Caproicibacterium lactatifermentans</name>
    <dbReference type="NCBI Taxonomy" id="2666138"/>
    <lineage>
        <taxon>Bacteria</taxon>
        <taxon>Bacillati</taxon>
        <taxon>Bacillota</taxon>
        <taxon>Clostridia</taxon>
        <taxon>Eubacteriales</taxon>
        <taxon>Oscillospiraceae</taxon>
        <taxon>Caproicibacterium</taxon>
    </lineage>
</organism>